<keyword evidence="2" id="KW-1185">Reference proteome</keyword>
<dbReference type="Proteomes" id="UP001595629">
    <property type="component" value="Unassembled WGS sequence"/>
</dbReference>
<dbReference type="RefSeq" id="WP_386733979.1">
    <property type="nucleotide sequence ID" value="NZ_JBHRXI010000002.1"/>
</dbReference>
<sequence length="72" mass="7976">MEHYRCFTEKLFGCAIQVSPDKATRARMICLLVPYLEGCLITAPSLPSDADTVADMIAEPALSLADRQMDDR</sequence>
<evidence type="ECO:0000313" key="2">
    <source>
        <dbReference type="Proteomes" id="UP001595629"/>
    </source>
</evidence>
<proteinExistence type="predicted"/>
<dbReference type="EMBL" id="JBHRXI010000002">
    <property type="protein sequence ID" value="MFC3612788.1"/>
    <property type="molecule type" value="Genomic_DNA"/>
</dbReference>
<protein>
    <submittedName>
        <fullName evidence="1">Uncharacterized protein</fullName>
    </submittedName>
</protein>
<gene>
    <name evidence="1" type="ORF">ACFORG_03360</name>
</gene>
<accession>A0ABV7TFA9</accession>
<organism evidence="1 2">
    <name type="scientific">Lutimaribacter marinistellae</name>
    <dbReference type="NCBI Taxonomy" id="1820329"/>
    <lineage>
        <taxon>Bacteria</taxon>
        <taxon>Pseudomonadati</taxon>
        <taxon>Pseudomonadota</taxon>
        <taxon>Alphaproteobacteria</taxon>
        <taxon>Rhodobacterales</taxon>
        <taxon>Roseobacteraceae</taxon>
        <taxon>Lutimaribacter</taxon>
    </lineage>
</organism>
<name>A0ABV7TFA9_9RHOB</name>
<comment type="caution">
    <text evidence="1">The sequence shown here is derived from an EMBL/GenBank/DDBJ whole genome shotgun (WGS) entry which is preliminary data.</text>
</comment>
<reference evidence="2" key="1">
    <citation type="journal article" date="2019" name="Int. J. Syst. Evol. Microbiol.">
        <title>The Global Catalogue of Microorganisms (GCM) 10K type strain sequencing project: providing services to taxonomists for standard genome sequencing and annotation.</title>
        <authorList>
            <consortium name="The Broad Institute Genomics Platform"/>
            <consortium name="The Broad Institute Genome Sequencing Center for Infectious Disease"/>
            <person name="Wu L."/>
            <person name="Ma J."/>
        </authorList>
    </citation>
    <scope>NUCLEOTIDE SEQUENCE [LARGE SCALE GENOMIC DNA]</scope>
    <source>
        <strain evidence="2">KCTC 42911</strain>
    </source>
</reference>
<evidence type="ECO:0000313" key="1">
    <source>
        <dbReference type="EMBL" id="MFC3612788.1"/>
    </source>
</evidence>